<dbReference type="PANTHER" id="PTHR11691">
    <property type="entry name" value="TYPE I INTERFERON"/>
    <property type="match status" value="1"/>
</dbReference>
<feature type="chain" id="PRO_5035248738" evidence="8">
    <location>
        <begin position="22"/>
        <end position="189"/>
    </location>
</feature>
<protein>
    <submittedName>
        <fullName evidence="10">Uncharacterized protein LOC108701770</fullName>
    </submittedName>
</protein>
<evidence type="ECO:0000256" key="6">
    <source>
        <dbReference type="ARBA" id="ARBA00023118"/>
    </source>
</evidence>
<dbReference type="Proteomes" id="UP000186698">
    <property type="component" value="Chromosome 9_10L"/>
</dbReference>
<keyword evidence="5 8" id="KW-0732">Signal</keyword>
<evidence type="ECO:0000256" key="1">
    <source>
        <dbReference type="ARBA" id="ARBA00004613"/>
    </source>
</evidence>
<dbReference type="InterPro" id="IPR000471">
    <property type="entry name" value="Interferon_alpha/beta/delta"/>
</dbReference>
<dbReference type="KEGG" id="xla:108701770"/>
<dbReference type="AlphaFoldDB" id="A0A8J1LV95"/>
<dbReference type="SUPFAM" id="SSF47266">
    <property type="entry name" value="4-helical cytokines"/>
    <property type="match status" value="1"/>
</dbReference>
<keyword evidence="7" id="KW-1015">Disulfide bond</keyword>
<evidence type="ECO:0000256" key="3">
    <source>
        <dbReference type="ARBA" id="ARBA00022514"/>
    </source>
</evidence>
<dbReference type="RefSeq" id="XP_041433457.1">
    <property type="nucleotide sequence ID" value="XM_041577523.1"/>
</dbReference>
<dbReference type="GO" id="GO:0005125">
    <property type="term" value="F:cytokine activity"/>
    <property type="evidence" value="ECO:0007669"/>
    <property type="project" value="UniProtKB-KW"/>
</dbReference>
<gene>
    <name evidence="10" type="primary">LOC108701770</name>
</gene>
<keyword evidence="3" id="KW-0202">Cytokine</keyword>
<evidence type="ECO:0000256" key="8">
    <source>
        <dbReference type="SAM" id="SignalP"/>
    </source>
</evidence>
<reference evidence="10" key="1">
    <citation type="submission" date="2025-08" db="UniProtKB">
        <authorList>
            <consortium name="RefSeq"/>
        </authorList>
    </citation>
    <scope>IDENTIFICATION</scope>
    <source>
        <strain evidence="10">J_2021</strain>
        <tissue evidence="10">Erythrocytes</tissue>
    </source>
</reference>
<dbReference type="InterPro" id="IPR009079">
    <property type="entry name" value="4_helix_cytokine-like_core"/>
</dbReference>
<keyword evidence="6" id="KW-0051">Antiviral defense</keyword>
<organism evidence="9 10">
    <name type="scientific">Xenopus laevis</name>
    <name type="common">African clawed frog</name>
    <dbReference type="NCBI Taxonomy" id="8355"/>
    <lineage>
        <taxon>Eukaryota</taxon>
        <taxon>Metazoa</taxon>
        <taxon>Chordata</taxon>
        <taxon>Craniata</taxon>
        <taxon>Vertebrata</taxon>
        <taxon>Euteleostomi</taxon>
        <taxon>Amphibia</taxon>
        <taxon>Batrachia</taxon>
        <taxon>Anura</taxon>
        <taxon>Pipoidea</taxon>
        <taxon>Pipidae</taxon>
        <taxon>Xenopodinae</taxon>
        <taxon>Xenopus</taxon>
        <taxon>Xenopus</taxon>
    </lineage>
</organism>
<comment type="similarity">
    <text evidence="2">Belongs to the alpha/beta interferon family.</text>
</comment>
<dbReference type="GO" id="GO:0006955">
    <property type="term" value="P:immune response"/>
    <property type="evidence" value="ECO:0007669"/>
    <property type="project" value="UniProtKB-ARBA"/>
</dbReference>
<evidence type="ECO:0000256" key="4">
    <source>
        <dbReference type="ARBA" id="ARBA00022525"/>
    </source>
</evidence>
<name>A0A8J1LV95_XENLA</name>
<proteinExistence type="inferred from homology"/>
<dbReference type="GO" id="GO:0005126">
    <property type="term" value="F:cytokine receptor binding"/>
    <property type="evidence" value="ECO:0007669"/>
    <property type="project" value="InterPro"/>
</dbReference>
<dbReference type="Gene3D" id="1.20.1250.10">
    <property type="match status" value="1"/>
</dbReference>
<evidence type="ECO:0000256" key="5">
    <source>
        <dbReference type="ARBA" id="ARBA00022729"/>
    </source>
</evidence>
<comment type="subcellular location">
    <subcellularLocation>
        <location evidence="1">Secreted</location>
    </subcellularLocation>
</comment>
<keyword evidence="4" id="KW-0964">Secreted</keyword>
<evidence type="ECO:0000256" key="2">
    <source>
        <dbReference type="ARBA" id="ARBA00011033"/>
    </source>
</evidence>
<dbReference type="Pfam" id="PF00143">
    <property type="entry name" value="Interferon"/>
    <property type="match status" value="1"/>
</dbReference>
<evidence type="ECO:0000313" key="9">
    <source>
        <dbReference type="Proteomes" id="UP000186698"/>
    </source>
</evidence>
<feature type="signal peptide" evidence="8">
    <location>
        <begin position="1"/>
        <end position="21"/>
    </location>
</feature>
<sequence>MHRMVLQSLLLLLSFICIVHSQNCKWLQPKQEYLNTKILQAFSQMNCPKEFNKDCQDYPTAQYNLESIYNITQVEDVTLAVREVLNGTIRFYMKHHESMECKQQAWERFQHLLYYQIYQLEDCVPETAENDVLKKEISEQFREMDKYVAEQEEASCAWDFSHDEIRRNLHLVLQLSSRLRRQHLLQKTV</sequence>
<evidence type="ECO:0000313" key="10">
    <source>
        <dbReference type="RefSeq" id="XP_041433457.1"/>
    </source>
</evidence>
<dbReference type="GeneID" id="108701770"/>
<dbReference type="GO" id="GO:0005615">
    <property type="term" value="C:extracellular space"/>
    <property type="evidence" value="ECO:0007669"/>
    <property type="project" value="UniProtKB-KW"/>
</dbReference>
<evidence type="ECO:0000256" key="7">
    <source>
        <dbReference type="ARBA" id="ARBA00023157"/>
    </source>
</evidence>
<keyword evidence="9" id="KW-1185">Reference proteome</keyword>
<dbReference type="GO" id="GO:0051607">
    <property type="term" value="P:defense response to virus"/>
    <property type="evidence" value="ECO:0007669"/>
    <property type="project" value="UniProtKB-KW"/>
</dbReference>
<dbReference type="PANTHER" id="PTHR11691:SF73">
    <property type="entry name" value="INTERFERON BETA"/>
    <property type="match status" value="1"/>
</dbReference>
<accession>A0A8J1LV95</accession>